<keyword evidence="7" id="KW-1185">Reference proteome</keyword>
<feature type="domain" description="HTH tetR-type" evidence="5">
    <location>
        <begin position="11"/>
        <end position="71"/>
    </location>
</feature>
<protein>
    <submittedName>
        <fullName evidence="6">TetR/AcrR family transcriptional regulator</fullName>
    </submittedName>
</protein>
<keyword evidence="2 4" id="KW-0238">DNA-binding</keyword>
<evidence type="ECO:0000256" key="4">
    <source>
        <dbReference type="PROSITE-ProRule" id="PRU00335"/>
    </source>
</evidence>
<dbReference type="PANTHER" id="PTHR47506:SF3">
    <property type="entry name" value="HTH-TYPE TRANSCRIPTIONAL REGULATOR LMRA"/>
    <property type="match status" value="1"/>
</dbReference>
<dbReference type="SUPFAM" id="SSF48498">
    <property type="entry name" value="Tetracyclin repressor-like, C-terminal domain"/>
    <property type="match status" value="1"/>
</dbReference>
<name>A0A418WIB3_9PROT</name>
<feature type="DNA-binding region" description="H-T-H motif" evidence="4">
    <location>
        <begin position="34"/>
        <end position="53"/>
    </location>
</feature>
<dbReference type="InterPro" id="IPR001647">
    <property type="entry name" value="HTH_TetR"/>
</dbReference>
<gene>
    <name evidence="6" type="ORF">D3874_24685</name>
</gene>
<dbReference type="PROSITE" id="PS50977">
    <property type="entry name" value="HTH_TETR_2"/>
    <property type="match status" value="1"/>
</dbReference>
<evidence type="ECO:0000313" key="6">
    <source>
        <dbReference type="EMBL" id="RJF89771.1"/>
    </source>
</evidence>
<dbReference type="Proteomes" id="UP000284605">
    <property type="component" value="Unassembled WGS sequence"/>
</dbReference>
<comment type="caution">
    <text evidence="6">The sequence shown here is derived from an EMBL/GenBank/DDBJ whole genome shotgun (WGS) entry which is preliminary data.</text>
</comment>
<evidence type="ECO:0000256" key="2">
    <source>
        <dbReference type="ARBA" id="ARBA00023125"/>
    </source>
</evidence>
<evidence type="ECO:0000259" key="5">
    <source>
        <dbReference type="PROSITE" id="PS50977"/>
    </source>
</evidence>
<organism evidence="6 7">
    <name type="scientific">Oleomonas cavernae</name>
    <dbReference type="NCBI Taxonomy" id="2320859"/>
    <lineage>
        <taxon>Bacteria</taxon>
        <taxon>Pseudomonadati</taxon>
        <taxon>Pseudomonadota</taxon>
        <taxon>Alphaproteobacteria</taxon>
        <taxon>Acetobacterales</taxon>
        <taxon>Acetobacteraceae</taxon>
        <taxon>Oleomonas</taxon>
    </lineage>
</organism>
<dbReference type="Gene3D" id="1.10.357.10">
    <property type="entry name" value="Tetracycline Repressor, domain 2"/>
    <property type="match status" value="1"/>
</dbReference>
<dbReference type="SUPFAM" id="SSF46689">
    <property type="entry name" value="Homeodomain-like"/>
    <property type="match status" value="1"/>
</dbReference>
<accession>A0A418WIB3</accession>
<dbReference type="Pfam" id="PF00440">
    <property type="entry name" value="TetR_N"/>
    <property type="match status" value="1"/>
</dbReference>
<dbReference type="InterPro" id="IPR054156">
    <property type="entry name" value="YxaF_TetR_C"/>
</dbReference>
<evidence type="ECO:0000313" key="7">
    <source>
        <dbReference type="Proteomes" id="UP000284605"/>
    </source>
</evidence>
<keyword evidence="3" id="KW-0804">Transcription</keyword>
<evidence type="ECO:0000256" key="3">
    <source>
        <dbReference type="ARBA" id="ARBA00023163"/>
    </source>
</evidence>
<dbReference type="Pfam" id="PF21993">
    <property type="entry name" value="TetR_C_13_2"/>
    <property type="match status" value="1"/>
</dbReference>
<dbReference type="AlphaFoldDB" id="A0A418WIB3"/>
<reference evidence="6 7" key="1">
    <citation type="submission" date="2018-09" db="EMBL/GenBank/DDBJ databases">
        <authorList>
            <person name="Zhu H."/>
        </authorList>
    </citation>
    <scope>NUCLEOTIDE SEQUENCE [LARGE SCALE GENOMIC DNA]</scope>
    <source>
        <strain evidence="6 7">K1W22B-8</strain>
    </source>
</reference>
<dbReference type="RefSeq" id="WP_119781978.1">
    <property type="nucleotide sequence ID" value="NZ_QYUK01000011.1"/>
</dbReference>
<dbReference type="OrthoDB" id="9811084at2"/>
<keyword evidence="1" id="KW-0805">Transcription regulation</keyword>
<dbReference type="GO" id="GO:0003677">
    <property type="term" value="F:DNA binding"/>
    <property type="evidence" value="ECO:0007669"/>
    <property type="project" value="UniProtKB-UniRule"/>
</dbReference>
<evidence type="ECO:0000256" key="1">
    <source>
        <dbReference type="ARBA" id="ARBA00023015"/>
    </source>
</evidence>
<dbReference type="InterPro" id="IPR036271">
    <property type="entry name" value="Tet_transcr_reg_TetR-rel_C_sf"/>
</dbReference>
<dbReference type="EMBL" id="QYUK01000011">
    <property type="protein sequence ID" value="RJF89771.1"/>
    <property type="molecule type" value="Genomic_DNA"/>
</dbReference>
<dbReference type="InterPro" id="IPR009057">
    <property type="entry name" value="Homeodomain-like_sf"/>
</dbReference>
<dbReference type="PANTHER" id="PTHR47506">
    <property type="entry name" value="TRANSCRIPTIONAL REGULATORY PROTEIN"/>
    <property type="match status" value="1"/>
</dbReference>
<proteinExistence type="predicted"/>
<sequence length="199" mass="20924">MAGPSKLPKGEKTRDRLVASALATFHAQGYRGTGLNQLIQESGFPRGSLYFHFPDGKEAIATAAVVLAQDVIGQGIDMAFAAASSPLEALKLIVDGFARELAASNYARGCPVTTIALETGEDTPALGLACAQSYQDWLARIARHLVAAGIAAERAPRLATFALSAIEGALILARTGRSRAPLDDVVAEIAPLFHTRNAR</sequence>